<sequence>MQLPSGRVLNYRHARLDKKGIIHYHWGTLWGGAITENVVQAIARDLLGYWIMECERRIGPVVLTAHDEVVSMVDDSVSAVRLAEMIDIISSGPEWSQGLPLDAEGELSPCYKK</sequence>
<gene>
    <name evidence="1" type="ORF">S01H4_18281</name>
</gene>
<comment type="caution">
    <text evidence="1">The sequence shown here is derived from an EMBL/GenBank/DDBJ whole genome shotgun (WGS) entry which is preliminary data.</text>
</comment>
<dbReference type="SUPFAM" id="SSF56672">
    <property type="entry name" value="DNA/RNA polymerases"/>
    <property type="match status" value="1"/>
</dbReference>
<evidence type="ECO:0008006" key="2">
    <source>
        <dbReference type="Google" id="ProtNLM"/>
    </source>
</evidence>
<dbReference type="AlphaFoldDB" id="X0ZH58"/>
<organism evidence="1">
    <name type="scientific">marine sediment metagenome</name>
    <dbReference type="NCBI Taxonomy" id="412755"/>
    <lineage>
        <taxon>unclassified sequences</taxon>
        <taxon>metagenomes</taxon>
        <taxon>ecological metagenomes</taxon>
    </lineage>
</organism>
<protein>
    <recommendedName>
        <fullName evidence="2">DNA-directed DNA polymerase family A palm domain-containing protein</fullName>
    </recommendedName>
</protein>
<evidence type="ECO:0000313" key="1">
    <source>
        <dbReference type="EMBL" id="GAG68674.1"/>
    </source>
</evidence>
<proteinExistence type="predicted"/>
<dbReference type="EMBL" id="BART01008096">
    <property type="protein sequence ID" value="GAG68674.1"/>
    <property type="molecule type" value="Genomic_DNA"/>
</dbReference>
<name>X0ZH58_9ZZZZ</name>
<accession>X0ZH58</accession>
<reference evidence="1" key="1">
    <citation type="journal article" date="2014" name="Front. Microbiol.">
        <title>High frequency of phylogenetically diverse reductive dehalogenase-homologous genes in deep subseafloor sedimentary metagenomes.</title>
        <authorList>
            <person name="Kawai M."/>
            <person name="Futagami T."/>
            <person name="Toyoda A."/>
            <person name="Takaki Y."/>
            <person name="Nishi S."/>
            <person name="Hori S."/>
            <person name="Arai W."/>
            <person name="Tsubouchi T."/>
            <person name="Morono Y."/>
            <person name="Uchiyama I."/>
            <person name="Ito T."/>
            <person name="Fujiyama A."/>
            <person name="Inagaki F."/>
            <person name="Takami H."/>
        </authorList>
    </citation>
    <scope>NUCLEOTIDE SEQUENCE</scope>
    <source>
        <strain evidence="1">Expedition CK06-06</strain>
    </source>
</reference>
<dbReference type="InterPro" id="IPR043502">
    <property type="entry name" value="DNA/RNA_pol_sf"/>
</dbReference>